<evidence type="ECO:0000313" key="1">
    <source>
        <dbReference type="EMBL" id="KAH7988567.1"/>
    </source>
</evidence>
<accession>A0ACB8E810</accession>
<gene>
    <name evidence="1" type="ORF">K3G42_019133</name>
</gene>
<organism evidence="1 2">
    <name type="scientific">Sphaerodactylus townsendi</name>
    <dbReference type="NCBI Taxonomy" id="933632"/>
    <lineage>
        <taxon>Eukaryota</taxon>
        <taxon>Metazoa</taxon>
        <taxon>Chordata</taxon>
        <taxon>Craniata</taxon>
        <taxon>Vertebrata</taxon>
        <taxon>Euteleostomi</taxon>
        <taxon>Lepidosauria</taxon>
        <taxon>Squamata</taxon>
        <taxon>Bifurcata</taxon>
        <taxon>Gekkota</taxon>
        <taxon>Sphaerodactylidae</taxon>
        <taxon>Sphaerodactylus</taxon>
    </lineage>
</organism>
<proteinExistence type="predicted"/>
<comment type="caution">
    <text evidence="1">The sequence shown here is derived from an EMBL/GenBank/DDBJ whole genome shotgun (WGS) entry which is preliminary data.</text>
</comment>
<reference evidence="1" key="1">
    <citation type="submission" date="2021-08" db="EMBL/GenBank/DDBJ databases">
        <title>The first chromosome-level gecko genome reveals the dynamic sex chromosomes of Neotropical dwarf geckos (Sphaerodactylidae: Sphaerodactylus).</title>
        <authorList>
            <person name="Pinto B.J."/>
            <person name="Keating S.E."/>
            <person name="Gamble T."/>
        </authorList>
    </citation>
    <scope>NUCLEOTIDE SEQUENCE</scope>
    <source>
        <strain evidence="1">TG3544</strain>
    </source>
</reference>
<dbReference type="EMBL" id="CM037623">
    <property type="protein sequence ID" value="KAH7988567.1"/>
    <property type="molecule type" value="Genomic_DNA"/>
</dbReference>
<dbReference type="Proteomes" id="UP000827872">
    <property type="component" value="Linkage Group LG10"/>
</dbReference>
<protein>
    <submittedName>
        <fullName evidence="1">Uncharacterized protein</fullName>
    </submittedName>
</protein>
<sequence length="162" mass="17541">MLVLSNEAVLAREDEKARAAKEAERRRLSHPQHRSPARSAGLQVSFPGGLAAANAPPDRQGPARSCLLSPGTASVLCREAAAKTAWRSQSMSGKGKKSKEPARVTFPRQKQDEDEAAAEGEEQRRGWWGVNGGLEPPQQQRAVKTQRETYGCYPPSPLLGGE</sequence>
<evidence type="ECO:0000313" key="2">
    <source>
        <dbReference type="Proteomes" id="UP000827872"/>
    </source>
</evidence>
<keyword evidence="2" id="KW-1185">Reference proteome</keyword>
<name>A0ACB8E810_9SAUR</name>